<dbReference type="OrthoDB" id="10058185at2759"/>
<dbReference type="SUPFAM" id="SSF51735">
    <property type="entry name" value="NAD(P)-binding Rossmann-fold domains"/>
    <property type="match status" value="1"/>
</dbReference>
<gene>
    <name evidence="2" type="ORF">M404DRAFT_31730</name>
</gene>
<keyword evidence="3" id="KW-1185">Reference proteome</keyword>
<dbReference type="Gene3D" id="3.40.50.720">
    <property type="entry name" value="NAD(P)-binding Rossmann-like Domain"/>
    <property type="match status" value="1"/>
</dbReference>
<dbReference type="Proteomes" id="UP000054217">
    <property type="component" value="Unassembled WGS sequence"/>
</dbReference>
<evidence type="ECO:0000259" key="1">
    <source>
        <dbReference type="Pfam" id="PF01073"/>
    </source>
</evidence>
<organism evidence="2 3">
    <name type="scientific">Pisolithus tinctorius Marx 270</name>
    <dbReference type="NCBI Taxonomy" id="870435"/>
    <lineage>
        <taxon>Eukaryota</taxon>
        <taxon>Fungi</taxon>
        <taxon>Dikarya</taxon>
        <taxon>Basidiomycota</taxon>
        <taxon>Agaricomycotina</taxon>
        <taxon>Agaricomycetes</taxon>
        <taxon>Agaricomycetidae</taxon>
        <taxon>Boletales</taxon>
        <taxon>Sclerodermatineae</taxon>
        <taxon>Pisolithaceae</taxon>
        <taxon>Pisolithus</taxon>
    </lineage>
</organism>
<dbReference type="STRING" id="870435.A0A0C3JKC3"/>
<name>A0A0C3JKC3_PISTI</name>
<protein>
    <recommendedName>
        <fullName evidence="1">3-beta hydroxysteroid dehydrogenase/isomerase domain-containing protein</fullName>
    </recommendedName>
</protein>
<dbReference type="Pfam" id="PF01073">
    <property type="entry name" value="3Beta_HSD"/>
    <property type="match status" value="1"/>
</dbReference>
<evidence type="ECO:0000313" key="2">
    <source>
        <dbReference type="EMBL" id="KIN98036.1"/>
    </source>
</evidence>
<feature type="domain" description="3-beta hydroxysteroid dehydrogenase/isomerase" evidence="1">
    <location>
        <begin position="6"/>
        <end position="108"/>
    </location>
</feature>
<evidence type="ECO:0000313" key="3">
    <source>
        <dbReference type="Proteomes" id="UP000054217"/>
    </source>
</evidence>
<dbReference type="InterPro" id="IPR036291">
    <property type="entry name" value="NAD(P)-bd_dom_sf"/>
</dbReference>
<dbReference type="InParanoid" id="A0A0C3JKC3"/>
<proteinExistence type="predicted"/>
<sequence length="220" mass="24657">MLDIVQRHHEVSFYLGDITDDRDVLDILNKSGAMCTIHITLLQRGTKDLSIYIKANVEGTRAVIDTAIAAGVSGLIYSSSASIIFIGTDIVNVDEQVPYLEKLFNAYNLLPYHSTTSSKPRLDPEGTTAKLNESLHRTLPPVCATTKCHHMTQTLSSYVAPTPNAESILSVFNTPFNSRELKCLTIHSQVKGWVLFIVNGEWGYKEHVSDWERQQEYEGW</sequence>
<dbReference type="InterPro" id="IPR002225">
    <property type="entry name" value="3Beta_OHSteriod_DH/Estase"/>
</dbReference>
<reference evidence="2 3" key="1">
    <citation type="submission" date="2014-04" db="EMBL/GenBank/DDBJ databases">
        <authorList>
            <consortium name="DOE Joint Genome Institute"/>
            <person name="Kuo A."/>
            <person name="Kohler A."/>
            <person name="Costa M.D."/>
            <person name="Nagy L.G."/>
            <person name="Floudas D."/>
            <person name="Copeland A."/>
            <person name="Barry K.W."/>
            <person name="Cichocki N."/>
            <person name="Veneault-Fourrey C."/>
            <person name="LaButti K."/>
            <person name="Lindquist E.A."/>
            <person name="Lipzen A."/>
            <person name="Lundell T."/>
            <person name="Morin E."/>
            <person name="Murat C."/>
            <person name="Sun H."/>
            <person name="Tunlid A."/>
            <person name="Henrissat B."/>
            <person name="Grigoriev I.V."/>
            <person name="Hibbett D.S."/>
            <person name="Martin F."/>
            <person name="Nordberg H.P."/>
            <person name="Cantor M.N."/>
            <person name="Hua S.X."/>
        </authorList>
    </citation>
    <scope>NUCLEOTIDE SEQUENCE [LARGE SCALE GENOMIC DNA]</scope>
    <source>
        <strain evidence="2 3">Marx 270</strain>
    </source>
</reference>
<dbReference type="HOGENOM" id="CLU_1256491_0_0_1"/>
<dbReference type="GO" id="GO:0016616">
    <property type="term" value="F:oxidoreductase activity, acting on the CH-OH group of donors, NAD or NADP as acceptor"/>
    <property type="evidence" value="ECO:0007669"/>
    <property type="project" value="InterPro"/>
</dbReference>
<dbReference type="EMBL" id="KN832020">
    <property type="protein sequence ID" value="KIN98036.1"/>
    <property type="molecule type" value="Genomic_DNA"/>
</dbReference>
<accession>A0A0C3JKC3</accession>
<dbReference type="GO" id="GO:0006694">
    <property type="term" value="P:steroid biosynthetic process"/>
    <property type="evidence" value="ECO:0007669"/>
    <property type="project" value="InterPro"/>
</dbReference>
<dbReference type="AlphaFoldDB" id="A0A0C3JKC3"/>
<reference evidence="3" key="2">
    <citation type="submission" date="2015-01" db="EMBL/GenBank/DDBJ databases">
        <title>Evolutionary Origins and Diversification of the Mycorrhizal Mutualists.</title>
        <authorList>
            <consortium name="DOE Joint Genome Institute"/>
            <consortium name="Mycorrhizal Genomics Consortium"/>
            <person name="Kohler A."/>
            <person name="Kuo A."/>
            <person name="Nagy L.G."/>
            <person name="Floudas D."/>
            <person name="Copeland A."/>
            <person name="Barry K.W."/>
            <person name="Cichocki N."/>
            <person name="Veneault-Fourrey C."/>
            <person name="LaButti K."/>
            <person name="Lindquist E.A."/>
            <person name="Lipzen A."/>
            <person name="Lundell T."/>
            <person name="Morin E."/>
            <person name="Murat C."/>
            <person name="Riley R."/>
            <person name="Ohm R."/>
            <person name="Sun H."/>
            <person name="Tunlid A."/>
            <person name="Henrissat B."/>
            <person name="Grigoriev I.V."/>
            <person name="Hibbett D.S."/>
            <person name="Martin F."/>
        </authorList>
    </citation>
    <scope>NUCLEOTIDE SEQUENCE [LARGE SCALE GENOMIC DNA]</scope>
    <source>
        <strain evidence="3">Marx 270</strain>
    </source>
</reference>